<dbReference type="EMBL" id="JAIVGD010000018">
    <property type="protein sequence ID" value="KAH0755397.1"/>
    <property type="molecule type" value="Genomic_DNA"/>
</dbReference>
<proteinExistence type="predicted"/>
<dbReference type="InterPro" id="IPR054722">
    <property type="entry name" value="PolX-like_BBD"/>
</dbReference>
<keyword evidence="3" id="KW-1185">Reference proteome</keyword>
<dbReference type="Pfam" id="PF22936">
    <property type="entry name" value="Pol_BBD"/>
    <property type="match status" value="1"/>
</dbReference>
<evidence type="ECO:0000313" key="3">
    <source>
        <dbReference type="Proteomes" id="UP000826656"/>
    </source>
</evidence>
<dbReference type="Proteomes" id="UP000826656">
    <property type="component" value="Unassembled WGS sequence"/>
</dbReference>
<feature type="domain" description="Retrovirus-related Pol polyprotein from transposon TNT 1-94-like beta-barrel" evidence="1">
    <location>
        <begin position="103"/>
        <end position="149"/>
    </location>
</feature>
<evidence type="ECO:0000259" key="1">
    <source>
        <dbReference type="Pfam" id="PF22936"/>
    </source>
</evidence>
<accession>A0ABQ7UU91</accession>
<protein>
    <recommendedName>
        <fullName evidence="1">Retrovirus-related Pol polyprotein from transposon TNT 1-94-like beta-barrel domain-containing protein</fullName>
    </recommendedName>
</protein>
<sequence length="232" mass="25640">MPMGRLATVQVTRDSGQTTIHLEGVEQILAIQTTMCSEEILVLVDPLCFVTTVRNQDTQRIDVTNFMDTHLIQGFKREKTQVGNGPSSSDNSDNMLNEAVNLADSGASHHMTYDKTTLTNIKSLPYPFLISLPNGYKVKVTEIGDVCLNPTLTLRKGPSLKSPLELGKAKNDLYFLCNKCHNCCPSAENKPPRLPHFNCHLVPSLDIIYKSSNSKVYTSSSMTTVGPLRHNC</sequence>
<evidence type="ECO:0000313" key="2">
    <source>
        <dbReference type="EMBL" id="KAH0755397.1"/>
    </source>
</evidence>
<reference evidence="2 3" key="1">
    <citation type="journal article" date="2021" name="bioRxiv">
        <title>Chromosome-scale and haplotype-resolved genome assembly of a tetraploid potato cultivar.</title>
        <authorList>
            <person name="Sun H."/>
            <person name="Jiao W.-B."/>
            <person name="Krause K."/>
            <person name="Campoy J.A."/>
            <person name="Goel M."/>
            <person name="Folz-Donahue K."/>
            <person name="Kukat C."/>
            <person name="Huettel B."/>
            <person name="Schneeberger K."/>
        </authorList>
    </citation>
    <scope>NUCLEOTIDE SEQUENCE [LARGE SCALE GENOMIC DNA]</scope>
    <source>
        <strain evidence="2">SolTubOtavaFocal</strain>
        <tissue evidence="2">Leaves</tissue>
    </source>
</reference>
<name>A0ABQ7UU91_SOLTU</name>
<comment type="caution">
    <text evidence="2">The sequence shown here is derived from an EMBL/GenBank/DDBJ whole genome shotgun (WGS) entry which is preliminary data.</text>
</comment>
<organism evidence="2 3">
    <name type="scientific">Solanum tuberosum</name>
    <name type="common">Potato</name>
    <dbReference type="NCBI Taxonomy" id="4113"/>
    <lineage>
        <taxon>Eukaryota</taxon>
        <taxon>Viridiplantae</taxon>
        <taxon>Streptophyta</taxon>
        <taxon>Embryophyta</taxon>
        <taxon>Tracheophyta</taxon>
        <taxon>Spermatophyta</taxon>
        <taxon>Magnoliopsida</taxon>
        <taxon>eudicotyledons</taxon>
        <taxon>Gunneridae</taxon>
        <taxon>Pentapetalae</taxon>
        <taxon>asterids</taxon>
        <taxon>lamiids</taxon>
        <taxon>Solanales</taxon>
        <taxon>Solanaceae</taxon>
        <taxon>Solanoideae</taxon>
        <taxon>Solaneae</taxon>
        <taxon>Solanum</taxon>
    </lineage>
</organism>
<gene>
    <name evidence="2" type="ORF">KY290_025667</name>
</gene>